<protein>
    <submittedName>
        <fullName evidence="8">DNA helicase</fullName>
        <ecNumber evidence="8">3.6.4.12</ecNumber>
    </submittedName>
</protein>
<dbReference type="Gene3D" id="3.40.50.300">
    <property type="entry name" value="P-loop containing nucleotide triphosphate hydrolases"/>
    <property type="match status" value="2"/>
</dbReference>
<reference evidence="8 9" key="1">
    <citation type="submission" date="2016-07" db="EMBL/GenBank/DDBJ databases">
        <title>Genome sequencing of Vibrio scophthalmi strain VS-05, an isolated from Paralichthys olivaceus.</title>
        <authorList>
            <person name="Han H.-J."/>
        </authorList>
    </citation>
    <scope>NUCLEOTIDE SEQUENCE [LARGE SCALE GENOMIC DNA]</scope>
    <source>
        <strain evidence="8 9">VS-05</strain>
    </source>
</reference>
<evidence type="ECO:0000256" key="3">
    <source>
        <dbReference type="ARBA" id="ARBA00022801"/>
    </source>
</evidence>
<evidence type="ECO:0000313" key="8">
    <source>
        <dbReference type="EMBL" id="ANU38194.1"/>
    </source>
</evidence>
<evidence type="ECO:0000259" key="6">
    <source>
        <dbReference type="Pfam" id="PF13086"/>
    </source>
</evidence>
<dbReference type="EC" id="3.6.4.12" evidence="8"/>
<organism evidence="8 9">
    <name type="scientific">Vibrio scophthalmi</name>
    <dbReference type="NCBI Taxonomy" id="45658"/>
    <lineage>
        <taxon>Bacteria</taxon>
        <taxon>Pseudomonadati</taxon>
        <taxon>Pseudomonadota</taxon>
        <taxon>Gammaproteobacteria</taxon>
        <taxon>Vibrionales</taxon>
        <taxon>Vibrionaceae</taxon>
        <taxon>Vibrio</taxon>
    </lineage>
</organism>
<dbReference type="GO" id="GO:0043139">
    <property type="term" value="F:5'-3' DNA helicase activity"/>
    <property type="evidence" value="ECO:0007669"/>
    <property type="project" value="TreeGrafter"/>
</dbReference>
<sequence length="575" mass="63869">MELSPVLKKLEAFVYAEHRAGMEKLLEIWEKPLKEKLYKGETQQINSVKSLGNGQLEVTLGKNESKLREGDMVCLHLGEAHVERVISQATIEAEDDGKWLLRAKFDQTKITKLQSDCFADPDGMDLTSFYDKALADVATSSIGRNTLLPLLAHKLNTDLVDEDRLDDVWNYAEEQGLNEKQCEAAAYGVASRYLACIQGPPGTGKTKVISFIAKLLVEAGERVLLTSHTHMAINNALNKIVDENVPVIKVCAPGGNKGLNSKVKPYESGAKWLDIPDGGYVIGATPFATCTERLESFEFDTVIFDEASQITLPLALMAMRKGKRYVFVGDHKQLPPVILSQSVLAEGSAFSEFIAANKDFSIMLDYTYRMAPALTDWPSKTYYKGDLVSKRSADKSTFILPNVPLKYCQILSSEEPFVFIRTPGINKRSSNRDEAELVADIVYSAVESGLDAEEIGIVTPYRAHAKAIKSCLSDKLGIFSSKSIVTDTVERMQGQEREMIIISMCSSDPQYITAIADFFFQSERLNVAITRPQTKLILIGPEISESFAFGIEEERARKSALEYRSLIKHSSRVEI</sequence>
<dbReference type="InterPro" id="IPR041679">
    <property type="entry name" value="DNA2/NAM7-like_C"/>
</dbReference>
<dbReference type="InterPro" id="IPR027417">
    <property type="entry name" value="P-loop_NTPase"/>
</dbReference>
<evidence type="ECO:0000256" key="5">
    <source>
        <dbReference type="ARBA" id="ARBA00022840"/>
    </source>
</evidence>
<keyword evidence="3 8" id="KW-0378">Hydrolase</keyword>
<keyword evidence="9" id="KW-1185">Reference proteome</keyword>
<dbReference type="PANTHER" id="PTHR43788:SF8">
    <property type="entry name" value="DNA-BINDING PROTEIN SMUBP-2"/>
    <property type="match status" value="1"/>
</dbReference>
<dbReference type="EMBL" id="CP016415">
    <property type="protein sequence ID" value="ANU38194.1"/>
    <property type="molecule type" value="Genomic_DNA"/>
</dbReference>
<gene>
    <name evidence="8" type="primary">dna2</name>
    <name evidence="8" type="ORF">VSVS05_03156</name>
</gene>
<dbReference type="PATRIC" id="fig|45658.7.peg.3094"/>
<dbReference type="Proteomes" id="UP000092528">
    <property type="component" value="Chromosome 2"/>
</dbReference>
<feature type="domain" description="DNA2/NAM7 helicase-like C-terminal" evidence="7">
    <location>
        <begin position="347"/>
        <end position="540"/>
    </location>
</feature>
<feature type="domain" description="DNA2/NAM7 helicase helicase" evidence="6">
    <location>
        <begin position="281"/>
        <end position="341"/>
    </location>
</feature>
<name>A0A1C7FFU3_9VIBR</name>
<keyword evidence="4 8" id="KW-0347">Helicase</keyword>
<evidence type="ECO:0000259" key="7">
    <source>
        <dbReference type="Pfam" id="PF13087"/>
    </source>
</evidence>
<dbReference type="Pfam" id="PF13087">
    <property type="entry name" value="AAA_12"/>
    <property type="match status" value="1"/>
</dbReference>
<dbReference type="InterPro" id="IPR050534">
    <property type="entry name" value="Coronavir_polyprotein_1ab"/>
</dbReference>
<dbReference type="PANTHER" id="PTHR43788">
    <property type="entry name" value="DNA2/NAM7 HELICASE FAMILY MEMBER"/>
    <property type="match status" value="1"/>
</dbReference>
<dbReference type="SUPFAM" id="SSF52540">
    <property type="entry name" value="P-loop containing nucleoside triphosphate hydrolases"/>
    <property type="match status" value="1"/>
</dbReference>
<evidence type="ECO:0000313" key="9">
    <source>
        <dbReference type="Proteomes" id="UP000092528"/>
    </source>
</evidence>
<feature type="domain" description="DNA2/NAM7 helicase helicase" evidence="6">
    <location>
        <begin position="177"/>
        <end position="265"/>
    </location>
</feature>
<evidence type="ECO:0000256" key="2">
    <source>
        <dbReference type="ARBA" id="ARBA00022741"/>
    </source>
</evidence>
<dbReference type="Pfam" id="PF13086">
    <property type="entry name" value="AAA_11"/>
    <property type="match status" value="2"/>
</dbReference>
<dbReference type="GO" id="GO:0005524">
    <property type="term" value="F:ATP binding"/>
    <property type="evidence" value="ECO:0007669"/>
    <property type="project" value="UniProtKB-KW"/>
</dbReference>
<dbReference type="InterPro" id="IPR041677">
    <property type="entry name" value="DNA2/NAM7_AAA_11"/>
</dbReference>
<dbReference type="RefSeq" id="WP_065546108.1">
    <property type="nucleotide sequence ID" value="NZ_CP016415.1"/>
</dbReference>
<dbReference type="InterPro" id="IPR047187">
    <property type="entry name" value="SF1_C_Upf1"/>
</dbReference>
<proteinExistence type="inferred from homology"/>
<keyword evidence="5" id="KW-0067">ATP-binding</keyword>
<evidence type="ECO:0000256" key="1">
    <source>
        <dbReference type="ARBA" id="ARBA00007913"/>
    </source>
</evidence>
<evidence type="ECO:0000256" key="4">
    <source>
        <dbReference type="ARBA" id="ARBA00022806"/>
    </source>
</evidence>
<dbReference type="CDD" id="cd18808">
    <property type="entry name" value="SF1_C_Upf1"/>
    <property type="match status" value="1"/>
</dbReference>
<accession>A0A1C7FFU3</accession>
<keyword evidence="2" id="KW-0547">Nucleotide-binding</keyword>
<dbReference type="GO" id="GO:0016787">
    <property type="term" value="F:hydrolase activity"/>
    <property type="evidence" value="ECO:0007669"/>
    <property type="project" value="UniProtKB-KW"/>
</dbReference>
<dbReference type="AlphaFoldDB" id="A0A1C7FFU3"/>
<comment type="similarity">
    <text evidence="1">Belongs to the DNA2/NAM7 helicase family.</text>
</comment>